<name>M0HKX8_HALEO</name>
<protein>
    <submittedName>
        <fullName evidence="1">Uncharacterized protein</fullName>
    </submittedName>
</protein>
<sequence>MAVQNPPAEFSAYSASIHVIQHAKGLSKGPNRHISGDIIRECIEDGTPRKVNRHTWRFETDIDGVEFATVVATDEHEIVTAHPVSVDHDVASDTGRWTPDDLADIEAAIRYHERKEPYDP</sequence>
<dbReference type="STRING" id="1230453.C453_12891"/>
<dbReference type="PATRIC" id="fig|1230453.4.peg.2549"/>
<dbReference type="RefSeq" id="WP_008325003.1">
    <property type="nucleotide sequence ID" value="NZ_AOLK01000020.1"/>
</dbReference>
<comment type="caution">
    <text evidence="1">The sequence shown here is derived from an EMBL/GenBank/DDBJ whole genome shotgun (WGS) entry which is preliminary data.</text>
</comment>
<accession>M0HKX8</accession>
<dbReference type="EMBL" id="AOLK01000020">
    <property type="protein sequence ID" value="ELZ84443.1"/>
    <property type="molecule type" value="Genomic_DNA"/>
</dbReference>
<reference evidence="1 2" key="1">
    <citation type="journal article" date="2014" name="PLoS Genet.">
        <title>Phylogenetically driven sequencing of extremely halophilic archaea reveals strategies for static and dynamic osmo-response.</title>
        <authorList>
            <person name="Becker E.A."/>
            <person name="Seitzer P.M."/>
            <person name="Tritt A."/>
            <person name="Larsen D."/>
            <person name="Krusor M."/>
            <person name="Yao A.I."/>
            <person name="Wu D."/>
            <person name="Madern D."/>
            <person name="Eisen J.A."/>
            <person name="Darling A.E."/>
            <person name="Facciotti M.T."/>
        </authorList>
    </citation>
    <scope>NUCLEOTIDE SEQUENCE [LARGE SCALE GENOMIC DNA]</scope>
    <source>
        <strain evidence="1 2">ATCC BAA-1513</strain>
    </source>
</reference>
<evidence type="ECO:0000313" key="2">
    <source>
        <dbReference type="Proteomes" id="UP000011612"/>
    </source>
</evidence>
<dbReference type="OrthoDB" id="292432at2157"/>
<evidence type="ECO:0000313" key="1">
    <source>
        <dbReference type="EMBL" id="ELZ84443.1"/>
    </source>
</evidence>
<dbReference type="AlphaFoldDB" id="M0HKX8"/>
<gene>
    <name evidence="1" type="ORF">C453_12891</name>
</gene>
<dbReference type="Proteomes" id="UP000011612">
    <property type="component" value="Unassembled WGS sequence"/>
</dbReference>
<keyword evidence="2" id="KW-1185">Reference proteome</keyword>
<proteinExistence type="predicted"/>
<organism evidence="1 2">
    <name type="scientific">Haloferax elongans ATCC BAA-1513</name>
    <dbReference type="NCBI Taxonomy" id="1230453"/>
    <lineage>
        <taxon>Archaea</taxon>
        <taxon>Methanobacteriati</taxon>
        <taxon>Methanobacteriota</taxon>
        <taxon>Stenosarchaea group</taxon>
        <taxon>Halobacteria</taxon>
        <taxon>Halobacteriales</taxon>
        <taxon>Haloferacaceae</taxon>
        <taxon>Haloferax</taxon>
    </lineage>
</organism>